<gene>
    <name evidence="5" type="primary">tolB</name>
    <name evidence="7" type="ORF">DFR31_1453</name>
</gene>
<evidence type="ECO:0000256" key="1">
    <source>
        <dbReference type="ARBA" id="ARBA00004418"/>
    </source>
</evidence>
<sequence precursor="true">MRRLYNSLFILALMVLGLQTAQSDDVIDVIGGQEGAMPVAVIPFAVSGGVSAPDQDIARIIGDNLARSGRFEVLSRDELVARPAGLDDTRFSSWRGLGMDYLVTGRMEMEDDNISVTFELLDVFRGNRIEGRRYQLDPRNLRSLAHAISDIIFEEVVGLPGVFSSQIAYVEVEERDDQRLHRLMISDADGHRPREVLESPQPIMSPAWSPNRDRLAYVSFEAGRSEIYVQNLRTGEREKIASFRGINSAPAWSPDGEHLAVTLSRDGRANIYLLRVSDGDTRRLTDHWAIDTEPTFSPDGEQIAFTSDRGGRPQVYKMAVNGPGGVERVTYDGDYNARPNWSPDGRRLAMVHRHDGDFRIAVHDLESERTRVLTDGPWDESPVFAPNGDMIMYSAGGSGDSQLRTVSVHGRANQTLPRSGGLTREPAW</sequence>
<dbReference type="GO" id="GO:0051301">
    <property type="term" value="P:cell division"/>
    <property type="evidence" value="ECO:0007669"/>
    <property type="project" value="UniProtKB-UniRule"/>
</dbReference>
<dbReference type="AlphaFoldDB" id="A0A498CGQ8"/>
<dbReference type="NCBIfam" id="TIGR02800">
    <property type="entry name" value="propeller_TolB"/>
    <property type="match status" value="1"/>
</dbReference>
<dbReference type="Pfam" id="PF07676">
    <property type="entry name" value="PD40"/>
    <property type="match status" value="5"/>
</dbReference>
<comment type="function">
    <text evidence="5">Part of the Tol-Pal system, which plays a role in outer membrane invagination during cell division and is important for maintaining outer membrane integrity.</text>
</comment>
<comment type="caution">
    <text evidence="7">The sequence shown here is derived from an EMBL/GenBank/DDBJ whole genome shotgun (WGS) entry which is preliminary data.</text>
</comment>
<dbReference type="InterPro" id="IPR014167">
    <property type="entry name" value="Tol-Pal_TolB"/>
</dbReference>
<dbReference type="HAMAP" id="MF_00671">
    <property type="entry name" value="TolB"/>
    <property type="match status" value="1"/>
</dbReference>
<dbReference type="Proteomes" id="UP000275461">
    <property type="component" value="Unassembled WGS sequence"/>
</dbReference>
<dbReference type="GO" id="GO:0042597">
    <property type="term" value="C:periplasmic space"/>
    <property type="evidence" value="ECO:0007669"/>
    <property type="project" value="UniProtKB-SubCell"/>
</dbReference>
<evidence type="ECO:0000313" key="8">
    <source>
        <dbReference type="Proteomes" id="UP000275461"/>
    </source>
</evidence>
<dbReference type="Gene3D" id="2.120.10.30">
    <property type="entry name" value="TolB, C-terminal domain"/>
    <property type="match status" value="1"/>
</dbReference>
<feature type="domain" description="TolB N-terminal" evidence="6">
    <location>
        <begin position="26"/>
        <end position="128"/>
    </location>
</feature>
<comment type="subcellular location">
    <subcellularLocation>
        <location evidence="1 5">Periplasm</location>
    </subcellularLocation>
</comment>
<keyword evidence="5" id="KW-0132">Cell division</keyword>
<dbReference type="Gene3D" id="3.40.50.10070">
    <property type="entry name" value="TolB, N-terminal domain"/>
    <property type="match status" value="1"/>
</dbReference>
<keyword evidence="8" id="KW-1185">Reference proteome</keyword>
<evidence type="ECO:0000259" key="6">
    <source>
        <dbReference type="Pfam" id="PF04052"/>
    </source>
</evidence>
<comment type="similarity">
    <text evidence="2 5">Belongs to the TolB family.</text>
</comment>
<dbReference type="OrthoDB" id="9802240at2"/>
<dbReference type="InterPro" id="IPR011659">
    <property type="entry name" value="WD40"/>
</dbReference>
<dbReference type="InterPro" id="IPR007195">
    <property type="entry name" value="TolB_N"/>
</dbReference>
<protein>
    <recommendedName>
        <fullName evidence="5">Tol-Pal system protein TolB</fullName>
    </recommendedName>
</protein>
<keyword evidence="5" id="KW-0131">Cell cycle</keyword>
<name>A0A498CGQ8_9GAMM</name>
<proteinExistence type="inferred from homology"/>
<dbReference type="PANTHER" id="PTHR36842:SF1">
    <property type="entry name" value="PROTEIN TOLB"/>
    <property type="match status" value="1"/>
</dbReference>
<evidence type="ECO:0000256" key="5">
    <source>
        <dbReference type="HAMAP-Rule" id="MF_00671"/>
    </source>
</evidence>
<feature type="chain" id="PRO_5019874050" description="Tol-Pal system protein TolB" evidence="5">
    <location>
        <begin position="24"/>
        <end position="428"/>
    </location>
</feature>
<dbReference type="PANTHER" id="PTHR36842">
    <property type="entry name" value="PROTEIN TOLB HOMOLOG"/>
    <property type="match status" value="1"/>
</dbReference>
<feature type="signal peptide" evidence="5">
    <location>
        <begin position="1"/>
        <end position="23"/>
    </location>
</feature>
<dbReference type="SUPFAM" id="SSF69304">
    <property type="entry name" value="Tricorn protease N-terminal domain"/>
    <property type="match status" value="1"/>
</dbReference>
<dbReference type="Pfam" id="PF04052">
    <property type="entry name" value="TolB_N"/>
    <property type="match status" value="1"/>
</dbReference>
<evidence type="ECO:0000256" key="3">
    <source>
        <dbReference type="ARBA" id="ARBA00022729"/>
    </source>
</evidence>
<comment type="subunit">
    <text evidence="5">The Tol-Pal system is composed of five core proteins: the inner membrane proteins TolA, TolQ and TolR, the periplasmic protein TolB and the outer membrane protein Pal. They form a network linking the inner and outer membranes and the peptidoglycan layer.</text>
</comment>
<organism evidence="7 8">
    <name type="scientific">Alkalispirillum mobile</name>
    <dbReference type="NCBI Taxonomy" id="85925"/>
    <lineage>
        <taxon>Bacteria</taxon>
        <taxon>Pseudomonadati</taxon>
        <taxon>Pseudomonadota</taxon>
        <taxon>Gammaproteobacteria</taxon>
        <taxon>Chromatiales</taxon>
        <taxon>Ectothiorhodospiraceae</taxon>
        <taxon>Alkalispirillum</taxon>
    </lineage>
</organism>
<keyword evidence="4 5" id="KW-0574">Periplasm</keyword>
<dbReference type="InterPro" id="IPR011042">
    <property type="entry name" value="6-blade_b-propeller_TolB-like"/>
</dbReference>
<evidence type="ECO:0000313" key="7">
    <source>
        <dbReference type="EMBL" id="RLK51511.1"/>
    </source>
</evidence>
<dbReference type="SUPFAM" id="SSF52964">
    <property type="entry name" value="TolB, N-terminal domain"/>
    <property type="match status" value="1"/>
</dbReference>
<evidence type="ECO:0000256" key="4">
    <source>
        <dbReference type="ARBA" id="ARBA00022764"/>
    </source>
</evidence>
<dbReference type="GO" id="GO:0017038">
    <property type="term" value="P:protein import"/>
    <property type="evidence" value="ECO:0007669"/>
    <property type="project" value="InterPro"/>
</dbReference>
<keyword evidence="3 5" id="KW-0732">Signal</keyword>
<dbReference type="EMBL" id="RCDA01000001">
    <property type="protein sequence ID" value="RLK51511.1"/>
    <property type="molecule type" value="Genomic_DNA"/>
</dbReference>
<dbReference type="RefSeq" id="WP_121441917.1">
    <property type="nucleotide sequence ID" value="NZ_RCDA01000001.1"/>
</dbReference>
<accession>A0A498CGQ8</accession>
<reference evidence="7 8" key="1">
    <citation type="submission" date="2018-10" db="EMBL/GenBank/DDBJ databases">
        <title>Genomic Encyclopedia of Type Strains, Phase IV (KMG-IV): sequencing the most valuable type-strain genomes for metagenomic binning, comparative biology and taxonomic classification.</title>
        <authorList>
            <person name="Goeker M."/>
        </authorList>
    </citation>
    <scope>NUCLEOTIDE SEQUENCE [LARGE SCALE GENOMIC DNA]</scope>
    <source>
        <strain evidence="7 8">DSM 12769</strain>
    </source>
</reference>
<evidence type="ECO:0000256" key="2">
    <source>
        <dbReference type="ARBA" id="ARBA00009820"/>
    </source>
</evidence>